<dbReference type="Gene3D" id="3.40.50.2300">
    <property type="match status" value="1"/>
</dbReference>
<dbReference type="PROSITE" id="PS50110">
    <property type="entry name" value="RESPONSE_REGULATORY"/>
    <property type="match status" value="1"/>
</dbReference>
<gene>
    <name evidence="9" type="ORF">EWH08_16750</name>
</gene>
<sequence>MADGSGWSRASREAASVSVSDARRETPLEPTKLIHIVDDEDSVRAATAFLLELEGYTVRTWQRGTHFLAAAANEPLGCVIMDLRMPEMDGIEVQRRLNEAELYFPIIMLTGHGDIASTVTAMKMGAVDFLVKPFERETLLRAVENCWMLFQDTGARRQRAVRAGAMVEKLTPRERDVLSGLTMGLPNKHIALQLGISPRTVEIHRANLMSKLETRSLSDALRVAFAAGIGRQLDC</sequence>
<evidence type="ECO:0000313" key="10">
    <source>
        <dbReference type="Proteomes" id="UP000292734"/>
    </source>
</evidence>
<dbReference type="SUPFAM" id="SSF46894">
    <property type="entry name" value="C-terminal effector domain of the bipartite response regulators"/>
    <property type="match status" value="1"/>
</dbReference>
<dbReference type="EMBL" id="SEOM01000008">
    <property type="protein sequence ID" value="RYL98506.1"/>
    <property type="molecule type" value="Genomic_DNA"/>
</dbReference>
<evidence type="ECO:0000259" key="7">
    <source>
        <dbReference type="PROSITE" id="PS50043"/>
    </source>
</evidence>
<dbReference type="FunFam" id="3.40.50.2300:FF:000018">
    <property type="entry name" value="DNA-binding transcriptional regulator NtrC"/>
    <property type="match status" value="1"/>
</dbReference>
<dbReference type="InterPro" id="IPR000792">
    <property type="entry name" value="Tscrpt_reg_LuxR_C"/>
</dbReference>
<feature type="domain" description="Response regulatory" evidence="8">
    <location>
        <begin position="33"/>
        <end position="147"/>
    </location>
</feature>
<dbReference type="PANTHER" id="PTHR43214:SF44">
    <property type="entry name" value="TWO-COMPONENT RESPONSE REGULATOR"/>
    <property type="match status" value="1"/>
</dbReference>
<dbReference type="InterPro" id="IPR016032">
    <property type="entry name" value="Sig_transdc_resp-reg_C-effctor"/>
</dbReference>
<name>A0A4V1W967_9SPHN</name>
<dbReference type="SMART" id="SM00421">
    <property type="entry name" value="HTH_LUXR"/>
    <property type="match status" value="1"/>
</dbReference>
<dbReference type="Pfam" id="PF00196">
    <property type="entry name" value="GerE"/>
    <property type="match status" value="1"/>
</dbReference>
<evidence type="ECO:0000256" key="1">
    <source>
        <dbReference type="ARBA" id="ARBA00022553"/>
    </source>
</evidence>
<dbReference type="GO" id="GO:0000160">
    <property type="term" value="P:phosphorelay signal transduction system"/>
    <property type="evidence" value="ECO:0007669"/>
    <property type="project" value="UniProtKB-KW"/>
</dbReference>
<keyword evidence="3" id="KW-0805">Transcription regulation</keyword>
<dbReference type="PROSITE" id="PS00622">
    <property type="entry name" value="HTH_LUXR_1"/>
    <property type="match status" value="1"/>
</dbReference>
<dbReference type="PROSITE" id="PS50043">
    <property type="entry name" value="HTH_LUXR_2"/>
    <property type="match status" value="1"/>
</dbReference>
<evidence type="ECO:0000313" key="9">
    <source>
        <dbReference type="EMBL" id="RYL98506.1"/>
    </source>
</evidence>
<dbReference type="Proteomes" id="UP000292734">
    <property type="component" value="Unassembled WGS sequence"/>
</dbReference>
<evidence type="ECO:0000256" key="5">
    <source>
        <dbReference type="ARBA" id="ARBA00023163"/>
    </source>
</evidence>
<reference evidence="9 10" key="1">
    <citation type="submission" date="2019-02" db="EMBL/GenBank/DDBJ databases">
        <authorList>
            <person name="Feng G."/>
        </authorList>
    </citation>
    <scope>NUCLEOTIDE SEQUENCE [LARGE SCALE GENOMIC DNA]</scope>
    <source>
        <strain evidence="9 10">DSM 26779</strain>
    </source>
</reference>
<evidence type="ECO:0000256" key="4">
    <source>
        <dbReference type="ARBA" id="ARBA00023125"/>
    </source>
</evidence>
<protein>
    <submittedName>
        <fullName evidence="9">Response regulator transcription factor</fullName>
    </submittedName>
</protein>
<feature type="domain" description="HTH luxR-type" evidence="7">
    <location>
        <begin position="163"/>
        <end position="228"/>
    </location>
</feature>
<evidence type="ECO:0000259" key="8">
    <source>
        <dbReference type="PROSITE" id="PS50110"/>
    </source>
</evidence>
<comment type="caution">
    <text evidence="9">The sequence shown here is derived from an EMBL/GenBank/DDBJ whole genome shotgun (WGS) entry which is preliminary data.</text>
</comment>
<dbReference type="CDD" id="cd06170">
    <property type="entry name" value="LuxR_C_like"/>
    <property type="match status" value="1"/>
</dbReference>
<dbReference type="Gene3D" id="1.10.10.10">
    <property type="entry name" value="Winged helix-like DNA-binding domain superfamily/Winged helix DNA-binding domain"/>
    <property type="match status" value="1"/>
</dbReference>
<evidence type="ECO:0000256" key="6">
    <source>
        <dbReference type="PROSITE-ProRule" id="PRU00169"/>
    </source>
</evidence>
<dbReference type="InterPro" id="IPR011006">
    <property type="entry name" value="CheY-like_superfamily"/>
</dbReference>
<dbReference type="PANTHER" id="PTHR43214">
    <property type="entry name" value="TWO-COMPONENT RESPONSE REGULATOR"/>
    <property type="match status" value="1"/>
</dbReference>
<dbReference type="GO" id="GO:0006355">
    <property type="term" value="P:regulation of DNA-templated transcription"/>
    <property type="evidence" value="ECO:0007669"/>
    <property type="project" value="InterPro"/>
</dbReference>
<evidence type="ECO:0000256" key="2">
    <source>
        <dbReference type="ARBA" id="ARBA00023012"/>
    </source>
</evidence>
<keyword evidence="1 6" id="KW-0597">Phosphoprotein</keyword>
<dbReference type="SUPFAM" id="SSF52172">
    <property type="entry name" value="CheY-like"/>
    <property type="match status" value="1"/>
</dbReference>
<dbReference type="GO" id="GO:0003677">
    <property type="term" value="F:DNA binding"/>
    <property type="evidence" value="ECO:0007669"/>
    <property type="project" value="UniProtKB-KW"/>
</dbReference>
<keyword evidence="2" id="KW-0902">Two-component regulatory system</keyword>
<dbReference type="Pfam" id="PF00072">
    <property type="entry name" value="Response_reg"/>
    <property type="match status" value="1"/>
</dbReference>
<feature type="modified residue" description="4-aspartylphosphate" evidence="6">
    <location>
        <position position="82"/>
    </location>
</feature>
<dbReference type="InterPro" id="IPR036388">
    <property type="entry name" value="WH-like_DNA-bd_sf"/>
</dbReference>
<keyword evidence="4" id="KW-0238">DNA-binding</keyword>
<dbReference type="InterPro" id="IPR039420">
    <property type="entry name" value="WalR-like"/>
</dbReference>
<dbReference type="SMART" id="SM00448">
    <property type="entry name" value="REC"/>
    <property type="match status" value="1"/>
</dbReference>
<proteinExistence type="predicted"/>
<evidence type="ECO:0000256" key="3">
    <source>
        <dbReference type="ARBA" id="ARBA00023015"/>
    </source>
</evidence>
<keyword evidence="5" id="KW-0804">Transcription</keyword>
<accession>A0A4V1W967</accession>
<dbReference type="PRINTS" id="PR00038">
    <property type="entry name" value="HTHLUXR"/>
</dbReference>
<dbReference type="AlphaFoldDB" id="A0A4V1W967"/>
<organism evidence="9 10">
    <name type="scientific">Sphingobium indicum</name>
    <dbReference type="NCBI Taxonomy" id="332055"/>
    <lineage>
        <taxon>Bacteria</taxon>
        <taxon>Pseudomonadati</taxon>
        <taxon>Pseudomonadota</taxon>
        <taxon>Alphaproteobacteria</taxon>
        <taxon>Sphingomonadales</taxon>
        <taxon>Sphingomonadaceae</taxon>
        <taxon>Sphingobium</taxon>
    </lineage>
</organism>
<dbReference type="InterPro" id="IPR001789">
    <property type="entry name" value="Sig_transdc_resp-reg_receiver"/>
</dbReference>